<accession>A0A2I1HJ38</accession>
<name>A0A2I1HJ38_9GLOM</name>
<sequence length="174" mass="20801">INEKHYEKAESLCKEFLIFFPKSYSLRCILGYIYRCLKNYEQAHFYLKEAINLKPKQPIAYLICGEIFFWQCNYKEAINNLQKSIDYKAKINNLHIILGNSQLFYGIYSTYNYNIALENDLDNHLCLKNIAYIHEKCYKYSEVLKMLDKILNINKDDSLILCYYGEILCNMNQY</sequence>
<dbReference type="PANTHER" id="PTHR44943">
    <property type="entry name" value="CELLULOSE SYNTHASE OPERON PROTEIN C"/>
    <property type="match status" value="1"/>
</dbReference>
<dbReference type="InterPro" id="IPR011990">
    <property type="entry name" value="TPR-like_helical_dom_sf"/>
</dbReference>
<proteinExistence type="predicted"/>
<dbReference type="EMBL" id="LLXI01003239">
    <property type="protein sequence ID" value="PKY58884.1"/>
    <property type="molecule type" value="Genomic_DNA"/>
</dbReference>
<keyword evidence="2 3" id="KW-0802">TPR repeat</keyword>
<dbReference type="Pfam" id="PF12895">
    <property type="entry name" value="ANAPC3"/>
    <property type="match status" value="1"/>
</dbReference>
<dbReference type="Proteomes" id="UP000234323">
    <property type="component" value="Unassembled WGS sequence"/>
</dbReference>
<keyword evidence="5" id="KW-1185">Reference proteome</keyword>
<reference evidence="4 5" key="1">
    <citation type="submission" date="2015-10" db="EMBL/GenBank/DDBJ databases">
        <title>Genome analyses suggest a sexual origin of heterokaryosis in a supposedly ancient asexual fungus.</title>
        <authorList>
            <person name="Ropars J."/>
            <person name="Sedzielewska K."/>
            <person name="Noel J."/>
            <person name="Charron P."/>
            <person name="Farinelli L."/>
            <person name="Marton T."/>
            <person name="Kruger M."/>
            <person name="Pelin A."/>
            <person name="Brachmann A."/>
            <person name="Corradi N."/>
        </authorList>
    </citation>
    <scope>NUCLEOTIDE SEQUENCE [LARGE SCALE GENOMIC DNA]</scope>
    <source>
        <strain evidence="4 5">A4</strain>
    </source>
</reference>
<feature type="repeat" description="TPR" evidence="3">
    <location>
        <begin position="24"/>
        <end position="57"/>
    </location>
</feature>
<gene>
    <name evidence="4" type="ORF">RhiirA4_481173</name>
</gene>
<dbReference type="PANTHER" id="PTHR44943:SF8">
    <property type="entry name" value="TPR REPEAT-CONTAINING PROTEIN MJ0263"/>
    <property type="match status" value="1"/>
</dbReference>
<comment type="caution">
    <text evidence="4">The sequence shown here is derived from an EMBL/GenBank/DDBJ whole genome shotgun (WGS) entry which is preliminary data.</text>
</comment>
<keyword evidence="1" id="KW-0677">Repeat</keyword>
<dbReference type="InterPro" id="IPR051685">
    <property type="entry name" value="Ycf3/AcsC/BcsC/TPR_MFPF"/>
</dbReference>
<evidence type="ECO:0000256" key="1">
    <source>
        <dbReference type="ARBA" id="ARBA00022737"/>
    </source>
</evidence>
<evidence type="ECO:0000313" key="5">
    <source>
        <dbReference type="Proteomes" id="UP000234323"/>
    </source>
</evidence>
<dbReference type="SUPFAM" id="SSF48452">
    <property type="entry name" value="TPR-like"/>
    <property type="match status" value="2"/>
</dbReference>
<dbReference type="SMART" id="SM00028">
    <property type="entry name" value="TPR"/>
    <property type="match status" value="3"/>
</dbReference>
<protein>
    <submittedName>
        <fullName evidence="4">TPR-like protein</fullName>
    </submittedName>
</protein>
<feature type="non-terminal residue" evidence="4">
    <location>
        <position position="174"/>
    </location>
</feature>
<dbReference type="Gene3D" id="1.25.40.10">
    <property type="entry name" value="Tetratricopeptide repeat domain"/>
    <property type="match status" value="2"/>
</dbReference>
<dbReference type="AlphaFoldDB" id="A0A2I1HJ38"/>
<evidence type="ECO:0000256" key="2">
    <source>
        <dbReference type="ARBA" id="ARBA00022803"/>
    </source>
</evidence>
<dbReference type="PROSITE" id="PS50005">
    <property type="entry name" value="TPR"/>
    <property type="match status" value="1"/>
</dbReference>
<evidence type="ECO:0000256" key="3">
    <source>
        <dbReference type="PROSITE-ProRule" id="PRU00339"/>
    </source>
</evidence>
<organism evidence="4 5">
    <name type="scientific">Rhizophagus irregularis</name>
    <dbReference type="NCBI Taxonomy" id="588596"/>
    <lineage>
        <taxon>Eukaryota</taxon>
        <taxon>Fungi</taxon>
        <taxon>Fungi incertae sedis</taxon>
        <taxon>Mucoromycota</taxon>
        <taxon>Glomeromycotina</taxon>
        <taxon>Glomeromycetes</taxon>
        <taxon>Glomerales</taxon>
        <taxon>Glomeraceae</taxon>
        <taxon>Rhizophagus</taxon>
    </lineage>
</organism>
<dbReference type="InterPro" id="IPR019734">
    <property type="entry name" value="TPR_rpt"/>
</dbReference>
<feature type="non-terminal residue" evidence="4">
    <location>
        <position position="1"/>
    </location>
</feature>
<evidence type="ECO:0000313" key="4">
    <source>
        <dbReference type="EMBL" id="PKY58884.1"/>
    </source>
</evidence>